<dbReference type="Proteomes" id="UP001409291">
    <property type="component" value="Unassembled WGS sequence"/>
</dbReference>
<dbReference type="InterPro" id="IPR002781">
    <property type="entry name" value="TM_pro_TauE-like"/>
</dbReference>
<evidence type="ECO:0000256" key="1">
    <source>
        <dbReference type="ARBA" id="ARBA00004651"/>
    </source>
</evidence>
<keyword evidence="6 8" id="KW-1133">Transmembrane helix</keyword>
<feature type="transmembrane region" description="Helical" evidence="8">
    <location>
        <begin position="97"/>
        <end position="115"/>
    </location>
</feature>
<organism evidence="9 10">
    <name type="scientific">Sphingobacterium kitahiroshimense</name>
    <dbReference type="NCBI Taxonomy" id="470446"/>
    <lineage>
        <taxon>Bacteria</taxon>
        <taxon>Pseudomonadati</taxon>
        <taxon>Bacteroidota</taxon>
        <taxon>Sphingobacteriia</taxon>
        <taxon>Sphingobacteriales</taxon>
        <taxon>Sphingobacteriaceae</taxon>
        <taxon>Sphingobacterium</taxon>
    </lineage>
</organism>
<name>A0ABV0BV95_9SPHI</name>
<evidence type="ECO:0000313" key="9">
    <source>
        <dbReference type="EMBL" id="MEN5378719.1"/>
    </source>
</evidence>
<feature type="transmembrane region" description="Helical" evidence="8">
    <location>
        <begin position="194"/>
        <end position="212"/>
    </location>
</feature>
<comment type="subcellular location">
    <subcellularLocation>
        <location evidence="1 8">Cell membrane</location>
        <topology evidence="1 8">Multi-pass membrane protein</topology>
    </subcellularLocation>
</comment>
<comment type="similarity">
    <text evidence="2 8">Belongs to the 4-toluene sulfonate uptake permease (TSUP) (TC 2.A.102) family.</text>
</comment>
<feature type="transmembrane region" description="Helical" evidence="8">
    <location>
        <begin position="73"/>
        <end position="91"/>
    </location>
</feature>
<keyword evidence="5 8" id="KW-0812">Transmembrane</keyword>
<dbReference type="PANTHER" id="PTHR30269:SF37">
    <property type="entry name" value="MEMBRANE TRANSPORTER PROTEIN"/>
    <property type="match status" value="1"/>
</dbReference>
<dbReference type="InterPro" id="IPR052017">
    <property type="entry name" value="TSUP"/>
</dbReference>
<accession>A0ABV0BV95</accession>
<keyword evidence="4 8" id="KW-1003">Cell membrane</keyword>
<evidence type="ECO:0000256" key="4">
    <source>
        <dbReference type="ARBA" id="ARBA00022475"/>
    </source>
</evidence>
<keyword evidence="7 8" id="KW-0472">Membrane</keyword>
<dbReference type="Pfam" id="PF01925">
    <property type="entry name" value="TauE"/>
    <property type="match status" value="1"/>
</dbReference>
<feature type="transmembrane region" description="Helical" evidence="8">
    <location>
        <begin position="42"/>
        <end position="61"/>
    </location>
</feature>
<feature type="transmembrane region" description="Helical" evidence="8">
    <location>
        <begin position="167"/>
        <end position="187"/>
    </location>
</feature>
<evidence type="ECO:0000256" key="7">
    <source>
        <dbReference type="ARBA" id="ARBA00023136"/>
    </source>
</evidence>
<dbReference type="PANTHER" id="PTHR30269">
    <property type="entry name" value="TRANSMEMBRANE PROTEIN YFCA"/>
    <property type="match status" value="1"/>
</dbReference>
<feature type="transmembrane region" description="Helical" evidence="8">
    <location>
        <begin position="12"/>
        <end position="36"/>
    </location>
</feature>
<dbReference type="EMBL" id="JBDJNQ010000007">
    <property type="protein sequence ID" value="MEN5378719.1"/>
    <property type="molecule type" value="Genomic_DNA"/>
</dbReference>
<feature type="transmembrane region" description="Helical" evidence="8">
    <location>
        <begin position="127"/>
        <end position="147"/>
    </location>
</feature>
<protein>
    <recommendedName>
        <fullName evidence="8">Probable membrane transporter protein</fullName>
    </recommendedName>
</protein>
<proteinExistence type="inferred from homology"/>
<keyword evidence="10" id="KW-1185">Reference proteome</keyword>
<reference evidence="9 10" key="1">
    <citation type="submission" date="2024-04" db="EMBL/GenBank/DDBJ databases">
        <title>WGS of bacteria from Torrens River.</title>
        <authorList>
            <person name="Wyrsch E.R."/>
            <person name="Drigo B."/>
        </authorList>
    </citation>
    <scope>NUCLEOTIDE SEQUENCE [LARGE SCALE GENOMIC DNA]</scope>
    <source>
        <strain evidence="9 10">TWI391</strain>
    </source>
</reference>
<keyword evidence="3" id="KW-0813">Transport</keyword>
<evidence type="ECO:0000313" key="10">
    <source>
        <dbReference type="Proteomes" id="UP001409291"/>
    </source>
</evidence>
<dbReference type="RefSeq" id="WP_346581636.1">
    <property type="nucleotide sequence ID" value="NZ_JBDJLH010000002.1"/>
</dbReference>
<evidence type="ECO:0000256" key="3">
    <source>
        <dbReference type="ARBA" id="ARBA00022448"/>
    </source>
</evidence>
<feature type="transmembrane region" description="Helical" evidence="8">
    <location>
        <begin position="224"/>
        <end position="244"/>
    </location>
</feature>
<comment type="caution">
    <text evidence="9">The sequence shown here is derived from an EMBL/GenBank/DDBJ whole genome shotgun (WGS) entry which is preliminary data.</text>
</comment>
<evidence type="ECO:0000256" key="8">
    <source>
        <dbReference type="RuleBase" id="RU363041"/>
    </source>
</evidence>
<evidence type="ECO:0000256" key="5">
    <source>
        <dbReference type="ARBA" id="ARBA00022692"/>
    </source>
</evidence>
<gene>
    <name evidence="9" type="ORF">ABE541_15760</name>
</gene>
<evidence type="ECO:0000256" key="6">
    <source>
        <dbReference type="ARBA" id="ARBA00022989"/>
    </source>
</evidence>
<evidence type="ECO:0000256" key="2">
    <source>
        <dbReference type="ARBA" id="ARBA00009142"/>
    </source>
</evidence>
<sequence>MDIILIKVLGINFIATLVRSTFGFGEALIAVPLLSFILPLDIAVPMSVMLSVAIALLVVVQDHKKIDVKSAKYLVLAALIGLPAGLGMLLYGNDKLIKIGLGILLIAYSIYALTAKNTQAKTADHNSLWLWTCGIASGVLGGAFGINGPPLVVYGKIKGWNPSEFRATLQGYFLPVSFISVVGYYFKDLITEEVVLYFLKSIPVMIPAIYIGRWLNHRIEHKKFFIYVYIGLIIIGLVCIINTFM</sequence>